<gene>
    <name evidence="2" type="ORF">CCHLO57077_00014682</name>
</gene>
<feature type="compositionally biased region" description="Basic residues" evidence="1">
    <location>
        <begin position="91"/>
        <end position="100"/>
    </location>
</feature>
<keyword evidence="3" id="KW-1185">Reference proteome</keyword>
<accession>A0AA35Q2I8</accession>
<dbReference type="Proteomes" id="UP001160390">
    <property type="component" value="Unassembled WGS sequence"/>
</dbReference>
<evidence type="ECO:0000313" key="3">
    <source>
        <dbReference type="Proteomes" id="UP001160390"/>
    </source>
</evidence>
<dbReference type="EMBL" id="CABFNP030001191">
    <property type="protein sequence ID" value="CAI6091621.1"/>
    <property type="molecule type" value="Genomic_DNA"/>
</dbReference>
<dbReference type="AlphaFoldDB" id="A0AA35Q2I8"/>
<evidence type="ECO:0000313" key="2">
    <source>
        <dbReference type="EMBL" id="CAI6091621.1"/>
    </source>
</evidence>
<evidence type="ECO:0000256" key="1">
    <source>
        <dbReference type="SAM" id="MobiDB-lite"/>
    </source>
</evidence>
<proteinExistence type="predicted"/>
<organism evidence="2 3">
    <name type="scientific">Clonostachys chloroleuca</name>
    <dbReference type="NCBI Taxonomy" id="1926264"/>
    <lineage>
        <taxon>Eukaryota</taxon>
        <taxon>Fungi</taxon>
        <taxon>Dikarya</taxon>
        <taxon>Ascomycota</taxon>
        <taxon>Pezizomycotina</taxon>
        <taxon>Sordariomycetes</taxon>
        <taxon>Hypocreomycetidae</taxon>
        <taxon>Hypocreales</taxon>
        <taxon>Bionectriaceae</taxon>
        <taxon>Clonostachys</taxon>
    </lineage>
</organism>
<feature type="region of interest" description="Disordered" evidence="1">
    <location>
        <begin position="79"/>
        <end position="101"/>
    </location>
</feature>
<sequence>MVRLGNHIGSLVRGAQHEEKERPASMACRSRIPTYLDVVTYLGWVMVHDGIHLPGSNQHLDACSPPRPKPGYIISQKLESARPGPFAPKKTTTRSGRRRVAFSDRKHWSKREGRIYVPVHLECKTDIACRPRSSRKLRHGDESVQGGA</sequence>
<feature type="region of interest" description="Disordered" evidence="1">
    <location>
        <begin position="1"/>
        <end position="22"/>
    </location>
</feature>
<name>A0AA35Q2I8_9HYPO</name>
<protein>
    <submittedName>
        <fullName evidence="2">Uncharacterized protein</fullName>
    </submittedName>
</protein>
<comment type="caution">
    <text evidence="2">The sequence shown here is derived from an EMBL/GenBank/DDBJ whole genome shotgun (WGS) entry which is preliminary data.</text>
</comment>
<reference evidence="2" key="1">
    <citation type="submission" date="2023-01" db="EMBL/GenBank/DDBJ databases">
        <authorList>
            <person name="Piombo E."/>
        </authorList>
    </citation>
    <scope>NUCLEOTIDE SEQUENCE</scope>
</reference>